<evidence type="ECO:0000313" key="1">
    <source>
        <dbReference type="EMBL" id="MCD7449509.1"/>
    </source>
</evidence>
<dbReference type="Proteomes" id="UP000823775">
    <property type="component" value="Unassembled WGS sequence"/>
</dbReference>
<organism evidence="1 2">
    <name type="scientific">Datura stramonium</name>
    <name type="common">Jimsonweed</name>
    <name type="synonym">Common thornapple</name>
    <dbReference type="NCBI Taxonomy" id="4076"/>
    <lineage>
        <taxon>Eukaryota</taxon>
        <taxon>Viridiplantae</taxon>
        <taxon>Streptophyta</taxon>
        <taxon>Embryophyta</taxon>
        <taxon>Tracheophyta</taxon>
        <taxon>Spermatophyta</taxon>
        <taxon>Magnoliopsida</taxon>
        <taxon>eudicotyledons</taxon>
        <taxon>Gunneridae</taxon>
        <taxon>Pentapetalae</taxon>
        <taxon>asterids</taxon>
        <taxon>lamiids</taxon>
        <taxon>Solanales</taxon>
        <taxon>Solanaceae</taxon>
        <taxon>Solanoideae</taxon>
        <taxon>Datureae</taxon>
        <taxon>Datura</taxon>
    </lineage>
</organism>
<gene>
    <name evidence="1" type="ORF">HAX54_053101</name>
</gene>
<keyword evidence="2" id="KW-1185">Reference proteome</keyword>
<name>A0ABS8RRU4_DATST</name>
<dbReference type="EMBL" id="JACEIK010000098">
    <property type="protein sequence ID" value="MCD7449509.1"/>
    <property type="molecule type" value="Genomic_DNA"/>
</dbReference>
<sequence length="101" mass="11541">MNCKIISVGKLLPRVARTKAQESLRDGDSIVMLTYCCYALIVACSCCFRSWHCTGITVLWPMGRADKDHTWSSTARKEQWRLEQSEALPCPDGQRLQPLFY</sequence>
<reference evidence="1 2" key="1">
    <citation type="journal article" date="2021" name="BMC Genomics">
        <title>Datura genome reveals duplications of psychoactive alkaloid biosynthetic genes and high mutation rate following tissue culture.</title>
        <authorList>
            <person name="Rajewski A."/>
            <person name="Carter-House D."/>
            <person name="Stajich J."/>
            <person name="Litt A."/>
        </authorList>
    </citation>
    <scope>NUCLEOTIDE SEQUENCE [LARGE SCALE GENOMIC DNA]</scope>
    <source>
        <strain evidence="1">AR-01</strain>
    </source>
</reference>
<comment type="caution">
    <text evidence="1">The sequence shown here is derived from an EMBL/GenBank/DDBJ whole genome shotgun (WGS) entry which is preliminary data.</text>
</comment>
<evidence type="ECO:0000313" key="2">
    <source>
        <dbReference type="Proteomes" id="UP000823775"/>
    </source>
</evidence>
<proteinExistence type="predicted"/>
<accession>A0ABS8RRU4</accession>
<protein>
    <submittedName>
        <fullName evidence="1">Uncharacterized protein</fullName>
    </submittedName>
</protein>